<organism evidence="3 4">
    <name type="scientific">Acrocarpospora macrocephala</name>
    <dbReference type="NCBI Taxonomy" id="150177"/>
    <lineage>
        <taxon>Bacteria</taxon>
        <taxon>Bacillati</taxon>
        <taxon>Actinomycetota</taxon>
        <taxon>Actinomycetes</taxon>
        <taxon>Streptosporangiales</taxon>
        <taxon>Streptosporangiaceae</taxon>
        <taxon>Acrocarpospora</taxon>
    </lineage>
</organism>
<evidence type="ECO:0000259" key="2">
    <source>
        <dbReference type="PROSITE" id="PS50943"/>
    </source>
</evidence>
<evidence type="ECO:0000313" key="3">
    <source>
        <dbReference type="EMBL" id="GES14198.1"/>
    </source>
</evidence>
<dbReference type="OrthoDB" id="122286at2"/>
<reference evidence="3 4" key="1">
    <citation type="submission" date="2019-10" db="EMBL/GenBank/DDBJ databases">
        <title>Whole genome shotgun sequence of Acrocarpospora macrocephala NBRC 16266.</title>
        <authorList>
            <person name="Ichikawa N."/>
            <person name="Kimura A."/>
            <person name="Kitahashi Y."/>
            <person name="Komaki H."/>
            <person name="Oguchi A."/>
        </authorList>
    </citation>
    <scope>NUCLEOTIDE SEQUENCE [LARGE SCALE GENOMIC DNA]</scope>
    <source>
        <strain evidence="3 4">NBRC 16266</strain>
    </source>
</reference>
<feature type="domain" description="HTH cro/C1-type" evidence="2">
    <location>
        <begin position="128"/>
        <end position="183"/>
    </location>
</feature>
<dbReference type="InterPro" id="IPR036388">
    <property type="entry name" value="WH-like_DNA-bd_sf"/>
</dbReference>
<dbReference type="SUPFAM" id="SSF81901">
    <property type="entry name" value="HCP-like"/>
    <property type="match status" value="2"/>
</dbReference>
<evidence type="ECO:0000313" key="4">
    <source>
        <dbReference type="Proteomes" id="UP000331127"/>
    </source>
</evidence>
<dbReference type="AlphaFoldDB" id="A0A5M3X7N2"/>
<dbReference type="GO" id="GO:0003677">
    <property type="term" value="F:DNA binding"/>
    <property type="evidence" value="ECO:0007669"/>
    <property type="project" value="InterPro"/>
</dbReference>
<dbReference type="SUPFAM" id="SSF47413">
    <property type="entry name" value="lambda repressor-like DNA-binding domains"/>
    <property type="match status" value="1"/>
</dbReference>
<name>A0A5M3X7N2_9ACTN</name>
<dbReference type="Gene3D" id="1.10.10.10">
    <property type="entry name" value="Winged helix-like DNA-binding domain superfamily/Winged helix DNA-binding domain"/>
    <property type="match status" value="1"/>
</dbReference>
<dbReference type="SUPFAM" id="SSF46785">
    <property type="entry name" value="Winged helix' DNA-binding domain"/>
    <property type="match status" value="1"/>
</dbReference>
<dbReference type="Pfam" id="PF13432">
    <property type="entry name" value="TPR_16"/>
    <property type="match status" value="1"/>
</dbReference>
<feature type="region of interest" description="Disordered" evidence="1">
    <location>
        <begin position="842"/>
        <end position="866"/>
    </location>
</feature>
<dbReference type="Pfam" id="PF13560">
    <property type="entry name" value="HTH_31"/>
    <property type="match status" value="1"/>
</dbReference>
<dbReference type="CDD" id="cd00093">
    <property type="entry name" value="HTH_XRE"/>
    <property type="match status" value="1"/>
</dbReference>
<gene>
    <name evidence="3" type="ORF">Amac_077950</name>
</gene>
<dbReference type="EMBL" id="BLAE01000055">
    <property type="protein sequence ID" value="GES14198.1"/>
    <property type="molecule type" value="Genomic_DNA"/>
</dbReference>
<dbReference type="PROSITE" id="PS50943">
    <property type="entry name" value="HTH_CROC1"/>
    <property type="match status" value="1"/>
</dbReference>
<dbReference type="InterPro" id="IPR052509">
    <property type="entry name" value="Metal_resp_DNA-bind_regulator"/>
</dbReference>
<dbReference type="Gene3D" id="1.25.40.10">
    <property type="entry name" value="Tetratricopeptide repeat domain"/>
    <property type="match status" value="2"/>
</dbReference>
<accession>A0A5M3X7N2</accession>
<proteinExistence type="predicted"/>
<dbReference type="Pfam" id="PF03551">
    <property type="entry name" value="PadR"/>
    <property type="match status" value="1"/>
</dbReference>
<dbReference type="RefSeq" id="WP_155359392.1">
    <property type="nucleotide sequence ID" value="NZ_BAAAHL010000012.1"/>
</dbReference>
<dbReference type="PANTHER" id="PTHR33169:SF14">
    <property type="entry name" value="TRANSCRIPTIONAL REGULATOR RV3488"/>
    <property type="match status" value="1"/>
</dbReference>
<dbReference type="Gene3D" id="1.10.260.40">
    <property type="entry name" value="lambda repressor-like DNA-binding domains"/>
    <property type="match status" value="1"/>
</dbReference>
<keyword evidence="4" id="KW-1185">Reference proteome</keyword>
<protein>
    <recommendedName>
        <fullName evidence="2">HTH cro/C1-type domain-containing protein</fullName>
    </recommendedName>
</protein>
<dbReference type="InterPro" id="IPR001387">
    <property type="entry name" value="Cro/C1-type_HTH"/>
</dbReference>
<comment type="caution">
    <text evidence="3">The sequence shown here is derived from an EMBL/GenBank/DDBJ whole genome shotgun (WGS) entry which is preliminary data.</text>
</comment>
<sequence>MSKVVRLTNATLDVLEALAGDGKVYGLQISARVKRPTGTVYPLLARLESLGWLEASWESDSHRGRGPRRRYYQLTSTGREEAEVALRRRDPAVSPLASEPPIVAASPEPRPGSKVTSEQVIRAFAAALRALRASAGTLSLRAISSRAGYSPAAISDALSGRSLPSPQLVVAIVRACGGDQHEWRRRRLLADQSIRHATWIPHLYEEFYPLGREWIIRRVRLTGLTADDEADIAQDVLLAAYQLWRDLSLVADLREWVRCLTDRLTAKTTSARDRPVRLAEAYQSDSRDHTDVAETVVARMSAIDLLSGLDLPTAQMAYLRGAGYELREVAEILETSRAAVENRLRGARRKIGAGTATQGREQYTAYLLHLRAEAGTPPLRTIAAQIRYSHTYIASVLSGAQIPAWEFTERFVQALGGSLDTARHVWLNATARDPHPADDWVKAAVRTGDMFTLWKLADRFERQGQTEQAARVWRIAAELGNPDAMIVMAELLDRQGDLDEAEHWLRHAVEAGAPEAKPLLTWLLERTGQVDEALDLWRHDTSPDAIHRLTRILERAGRVDEALAVWRWTADGHNSATRELAGLLDRHGRTNEAIQLWETAAEAGTFWALREMAAYIRRIREDRPARDHLRQILRSWRPEAQRELATILYHMGQEDEANNIWRGSILADTLPLTPEPGEAIAQETAQTTAQRYALTQEQIVSRLIQSPQPRDSLINLHPSETQTTDLIETLIAHGDERELHSLANSGDYRAARRLAEHLTDQGRTAEAITVLSAPAASGNSDAAWRLAQLLANDGKLNELRTMADNGSDYAGWLLVTKLTDAEDWPQLRLLAKAKGPYTPYATEQLTAREQEISTNSPAELPDSSTT</sequence>
<dbReference type="InterPro" id="IPR011990">
    <property type="entry name" value="TPR-like_helical_dom_sf"/>
</dbReference>
<dbReference type="PANTHER" id="PTHR33169">
    <property type="entry name" value="PADR-FAMILY TRANSCRIPTIONAL REGULATOR"/>
    <property type="match status" value="1"/>
</dbReference>
<evidence type="ECO:0000256" key="1">
    <source>
        <dbReference type="SAM" id="MobiDB-lite"/>
    </source>
</evidence>
<dbReference type="InterPro" id="IPR036390">
    <property type="entry name" value="WH_DNA-bd_sf"/>
</dbReference>
<feature type="compositionally biased region" description="Polar residues" evidence="1">
    <location>
        <begin position="852"/>
        <end position="866"/>
    </location>
</feature>
<dbReference type="InterPro" id="IPR010982">
    <property type="entry name" value="Lambda_DNA-bd_dom_sf"/>
</dbReference>
<dbReference type="SMART" id="SM00530">
    <property type="entry name" value="HTH_XRE"/>
    <property type="match status" value="2"/>
</dbReference>
<dbReference type="InterPro" id="IPR005149">
    <property type="entry name" value="Tscrpt_reg_PadR_N"/>
</dbReference>
<dbReference type="Proteomes" id="UP000331127">
    <property type="component" value="Unassembled WGS sequence"/>
</dbReference>